<evidence type="ECO:0000313" key="9">
    <source>
        <dbReference type="Proteomes" id="UP000036403"/>
    </source>
</evidence>
<dbReference type="InterPro" id="IPR036084">
    <property type="entry name" value="Ser_inhib-like_sf"/>
</dbReference>
<evidence type="ECO:0000256" key="3">
    <source>
        <dbReference type="ARBA" id="ARBA00022900"/>
    </source>
</evidence>
<dbReference type="Gene3D" id="2.10.25.10">
    <property type="entry name" value="Laminin"/>
    <property type="match status" value="1"/>
</dbReference>
<keyword evidence="3" id="KW-0722">Serine protease inhibitor</keyword>
<dbReference type="GO" id="GO:0004867">
    <property type="term" value="F:serine-type endopeptidase inhibitor activity"/>
    <property type="evidence" value="ECO:0007669"/>
    <property type="project" value="UniProtKB-KW"/>
</dbReference>
<dbReference type="Pfam" id="PF01826">
    <property type="entry name" value="TIL"/>
    <property type="match status" value="1"/>
</dbReference>
<dbReference type="OrthoDB" id="6236007at2759"/>
<evidence type="ECO:0000256" key="1">
    <source>
        <dbReference type="ARBA" id="ARBA00007611"/>
    </source>
</evidence>
<protein>
    <submittedName>
        <fullName evidence="8">Chymotrypsin inhibitor-like protein</fullName>
    </submittedName>
</protein>
<feature type="chain" id="PRO_5005290772" evidence="6">
    <location>
        <begin position="21"/>
        <end position="106"/>
    </location>
</feature>
<dbReference type="AlphaFoldDB" id="A0A0J7LAV8"/>
<evidence type="ECO:0000256" key="2">
    <source>
        <dbReference type="ARBA" id="ARBA00022690"/>
    </source>
</evidence>
<evidence type="ECO:0000256" key="6">
    <source>
        <dbReference type="SAM" id="SignalP"/>
    </source>
</evidence>
<dbReference type="STRING" id="67767.A0A0J7LAV8"/>
<dbReference type="Proteomes" id="UP000036403">
    <property type="component" value="Unassembled WGS sequence"/>
</dbReference>
<reference evidence="8 9" key="1">
    <citation type="submission" date="2015-04" db="EMBL/GenBank/DDBJ databases">
        <title>Lasius niger genome sequencing.</title>
        <authorList>
            <person name="Konorov E.A."/>
            <person name="Nikitin M.A."/>
            <person name="Kirill M.V."/>
            <person name="Chang P."/>
        </authorList>
    </citation>
    <scope>NUCLEOTIDE SEQUENCE [LARGE SCALE GENOMIC DNA]</scope>
    <source>
        <tissue evidence="8">Whole</tissue>
    </source>
</reference>
<dbReference type="PANTHER" id="PTHR23259:SF70">
    <property type="entry name" value="ACCESSORY GLAND PROTEIN ACP62F-RELATED"/>
    <property type="match status" value="1"/>
</dbReference>
<name>A0A0J7LAV8_LASNI</name>
<dbReference type="SUPFAM" id="SSF57567">
    <property type="entry name" value="Serine protease inhibitors"/>
    <property type="match status" value="1"/>
</dbReference>
<dbReference type="CDD" id="cd19941">
    <property type="entry name" value="TIL"/>
    <property type="match status" value="1"/>
</dbReference>
<gene>
    <name evidence="8" type="ORF">RF55_40</name>
</gene>
<sequence length="106" mass="11670">MSRNLMVLFLLMAIVCTVMSWSPPPPEDCKPPPPPPPPPKQCKPLPPPPPPPKCPKNEIYKKCGTACQPSCKNPNPICNKLCVKGCFCKDGQLRNKWGKCVEPCDC</sequence>
<dbReference type="InterPro" id="IPR002919">
    <property type="entry name" value="TIL_dom"/>
</dbReference>
<accession>A0A0J7LAV8</accession>
<evidence type="ECO:0000256" key="4">
    <source>
        <dbReference type="ARBA" id="ARBA00023157"/>
    </source>
</evidence>
<keyword evidence="4" id="KW-1015">Disulfide bond</keyword>
<evidence type="ECO:0000256" key="5">
    <source>
        <dbReference type="SAM" id="MobiDB-lite"/>
    </source>
</evidence>
<feature type="signal peptide" evidence="6">
    <location>
        <begin position="1"/>
        <end position="20"/>
    </location>
</feature>
<dbReference type="PANTHER" id="PTHR23259">
    <property type="entry name" value="RIDDLE"/>
    <property type="match status" value="1"/>
</dbReference>
<evidence type="ECO:0000313" key="8">
    <source>
        <dbReference type="EMBL" id="KMR05351.1"/>
    </source>
</evidence>
<feature type="domain" description="TIL" evidence="7">
    <location>
        <begin position="54"/>
        <end position="106"/>
    </location>
</feature>
<organism evidence="8 9">
    <name type="scientific">Lasius niger</name>
    <name type="common">Black garden ant</name>
    <dbReference type="NCBI Taxonomy" id="67767"/>
    <lineage>
        <taxon>Eukaryota</taxon>
        <taxon>Metazoa</taxon>
        <taxon>Ecdysozoa</taxon>
        <taxon>Arthropoda</taxon>
        <taxon>Hexapoda</taxon>
        <taxon>Insecta</taxon>
        <taxon>Pterygota</taxon>
        <taxon>Neoptera</taxon>
        <taxon>Endopterygota</taxon>
        <taxon>Hymenoptera</taxon>
        <taxon>Apocrita</taxon>
        <taxon>Aculeata</taxon>
        <taxon>Formicoidea</taxon>
        <taxon>Formicidae</taxon>
        <taxon>Formicinae</taxon>
        <taxon>Lasius</taxon>
        <taxon>Lasius</taxon>
    </lineage>
</organism>
<dbReference type="EMBL" id="LBMM01000014">
    <property type="protein sequence ID" value="KMR05351.1"/>
    <property type="molecule type" value="Genomic_DNA"/>
</dbReference>
<comment type="similarity">
    <text evidence="1">Belongs to the serine protease inhibitor-like (TIL domain-containing) family.</text>
</comment>
<keyword evidence="9" id="KW-1185">Reference proteome</keyword>
<evidence type="ECO:0000259" key="7">
    <source>
        <dbReference type="Pfam" id="PF01826"/>
    </source>
</evidence>
<comment type="caution">
    <text evidence="8">The sequence shown here is derived from an EMBL/GenBank/DDBJ whole genome shotgun (WGS) entry which is preliminary data.</text>
</comment>
<keyword evidence="6" id="KW-0732">Signal</keyword>
<proteinExistence type="inferred from homology"/>
<keyword evidence="2" id="KW-0646">Protease inhibitor</keyword>
<dbReference type="PaxDb" id="67767-A0A0J7LAV8"/>
<feature type="region of interest" description="Disordered" evidence="5">
    <location>
        <begin position="23"/>
        <end position="44"/>
    </location>
</feature>
<dbReference type="InterPro" id="IPR051368">
    <property type="entry name" value="SerProtInhib-TIL_Domain"/>
</dbReference>